<dbReference type="Proteomes" id="UP001346869">
    <property type="component" value="Unassembled WGS sequence"/>
</dbReference>
<comment type="caution">
    <text evidence="1">The sequence shown here is derived from an EMBL/GenBank/DDBJ whole genome shotgun (WGS) entry which is preliminary data.</text>
</comment>
<evidence type="ECO:0000313" key="2">
    <source>
        <dbReference type="Proteomes" id="UP001346869"/>
    </source>
</evidence>
<sequence length="132" mass="14765">MHDGHCHSASRVTSLFSPLLCLGENINAVVLLADIHTTPTPFNEIHQLRTPYGETDDNSRKKKGRKERYFLIRNERDRVESDNMQRDEAMCVLDVGKKKGGEESKAAARCGVMGSGAGSSLLWQSVDFRPQF</sequence>
<dbReference type="AlphaFoldDB" id="A0AAN7XV07"/>
<gene>
    <name evidence="1" type="ORF">PBY51_020659</name>
</gene>
<dbReference type="EMBL" id="JAUZQC010000009">
    <property type="protein sequence ID" value="KAK5866470.1"/>
    <property type="molecule type" value="Genomic_DNA"/>
</dbReference>
<name>A0AAN7XV07_ELEMC</name>
<organism evidence="1 2">
    <name type="scientific">Eleginops maclovinus</name>
    <name type="common">Patagonian blennie</name>
    <name type="synonym">Eleginus maclovinus</name>
    <dbReference type="NCBI Taxonomy" id="56733"/>
    <lineage>
        <taxon>Eukaryota</taxon>
        <taxon>Metazoa</taxon>
        <taxon>Chordata</taxon>
        <taxon>Craniata</taxon>
        <taxon>Vertebrata</taxon>
        <taxon>Euteleostomi</taxon>
        <taxon>Actinopterygii</taxon>
        <taxon>Neopterygii</taxon>
        <taxon>Teleostei</taxon>
        <taxon>Neoteleostei</taxon>
        <taxon>Acanthomorphata</taxon>
        <taxon>Eupercaria</taxon>
        <taxon>Perciformes</taxon>
        <taxon>Notothenioidei</taxon>
        <taxon>Eleginopidae</taxon>
        <taxon>Eleginops</taxon>
    </lineage>
</organism>
<evidence type="ECO:0000313" key="1">
    <source>
        <dbReference type="EMBL" id="KAK5866470.1"/>
    </source>
</evidence>
<reference evidence="1 2" key="2">
    <citation type="journal article" date="2023" name="Mol. Biol. Evol.">
        <title>Genomics of Secondarily Temperate Adaptation in the Only Non-Antarctic Icefish.</title>
        <authorList>
            <person name="Rivera-Colon A.G."/>
            <person name="Rayamajhi N."/>
            <person name="Minhas B.F."/>
            <person name="Madrigal G."/>
            <person name="Bilyk K.T."/>
            <person name="Yoon V."/>
            <person name="Hune M."/>
            <person name="Gregory S."/>
            <person name="Cheng C.H.C."/>
            <person name="Catchen J.M."/>
        </authorList>
    </citation>
    <scope>NUCLEOTIDE SEQUENCE [LARGE SCALE GENOMIC DNA]</scope>
    <source>
        <strain evidence="1">JMC-PN-2008</strain>
    </source>
</reference>
<reference evidence="1 2" key="1">
    <citation type="journal article" date="2023" name="Genes (Basel)">
        <title>Chromosome-Level Genome Assembly and Circadian Gene Repertoire of the Patagonia Blennie Eleginops maclovinus-The Closest Ancestral Proxy of Antarctic Cryonotothenioids.</title>
        <authorList>
            <person name="Cheng C.C."/>
            <person name="Rivera-Colon A.G."/>
            <person name="Minhas B.F."/>
            <person name="Wilson L."/>
            <person name="Rayamajhi N."/>
            <person name="Vargas-Chacoff L."/>
            <person name="Catchen J.M."/>
        </authorList>
    </citation>
    <scope>NUCLEOTIDE SEQUENCE [LARGE SCALE GENOMIC DNA]</scope>
    <source>
        <strain evidence="1">JMC-PN-2008</strain>
    </source>
</reference>
<protein>
    <submittedName>
        <fullName evidence="1">Uncharacterized protein</fullName>
    </submittedName>
</protein>
<accession>A0AAN7XV07</accession>
<proteinExistence type="predicted"/>
<keyword evidence="2" id="KW-1185">Reference proteome</keyword>